<feature type="transmembrane region" description="Helical" evidence="8">
    <location>
        <begin position="261"/>
        <end position="283"/>
    </location>
</feature>
<dbReference type="InterPro" id="IPR036259">
    <property type="entry name" value="MFS_trans_sf"/>
</dbReference>
<dbReference type="InterPro" id="IPR020846">
    <property type="entry name" value="MFS_dom"/>
</dbReference>
<keyword evidence="3" id="KW-0813">Transport</keyword>
<dbReference type="PRINTS" id="PR01036">
    <property type="entry name" value="TCRTETB"/>
</dbReference>
<feature type="transmembrane region" description="Helical" evidence="8">
    <location>
        <begin position="49"/>
        <end position="69"/>
    </location>
</feature>
<dbReference type="Gene3D" id="1.20.1250.20">
    <property type="entry name" value="MFS general substrate transporter like domains"/>
    <property type="match status" value="1"/>
</dbReference>
<keyword evidence="11" id="KW-1185">Reference proteome</keyword>
<feature type="transmembrane region" description="Helical" evidence="8">
    <location>
        <begin position="205"/>
        <end position="221"/>
    </location>
</feature>
<feature type="transmembrane region" description="Helical" evidence="8">
    <location>
        <begin position="396"/>
        <end position="420"/>
    </location>
</feature>
<evidence type="ECO:0000256" key="4">
    <source>
        <dbReference type="ARBA" id="ARBA00022475"/>
    </source>
</evidence>
<accession>A0ABS4K3F1</accession>
<feature type="transmembrane region" description="Helical" evidence="8">
    <location>
        <begin position="333"/>
        <end position="352"/>
    </location>
</feature>
<dbReference type="EMBL" id="JAGGLL010000015">
    <property type="protein sequence ID" value="MBP2022318.1"/>
    <property type="molecule type" value="Genomic_DNA"/>
</dbReference>
<dbReference type="Gene3D" id="1.20.1720.10">
    <property type="entry name" value="Multidrug resistance protein D"/>
    <property type="match status" value="1"/>
</dbReference>
<dbReference type="InterPro" id="IPR011701">
    <property type="entry name" value="MFS"/>
</dbReference>
<feature type="transmembrane region" description="Helical" evidence="8">
    <location>
        <begin position="167"/>
        <end position="185"/>
    </location>
</feature>
<evidence type="ECO:0000256" key="2">
    <source>
        <dbReference type="ARBA" id="ARBA00008537"/>
    </source>
</evidence>
<evidence type="ECO:0000313" key="10">
    <source>
        <dbReference type="EMBL" id="MBP2022318.1"/>
    </source>
</evidence>
<evidence type="ECO:0000259" key="9">
    <source>
        <dbReference type="PROSITE" id="PS50850"/>
    </source>
</evidence>
<comment type="similarity">
    <text evidence="2">Belongs to the major facilitator superfamily. EmrB family.</text>
</comment>
<feature type="transmembrane region" description="Helical" evidence="8">
    <location>
        <begin position="303"/>
        <end position="321"/>
    </location>
</feature>
<dbReference type="PANTHER" id="PTHR42718:SF9">
    <property type="entry name" value="MAJOR FACILITATOR SUPERFAMILY MULTIDRUG TRANSPORTER MFSC"/>
    <property type="match status" value="1"/>
</dbReference>
<keyword evidence="5 8" id="KW-0812">Transmembrane</keyword>
<evidence type="ECO:0000256" key="6">
    <source>
        <dbReference type="ARBA" id="ARBA00022989"/>
    </source>
</evidence>
<keyword evidence="6 8" id="KW-1133">Transmembrane helix</keyword>
<proteinExistence type="inferred from homology"/>
<evidence type="ECO:0000256" key="8">
    <source>
        <dbReference type="SAM" id="Phobius"/>
    </source>
</evidence>
<dbReference type="RefSeq" id="WP_021283710.1">
    <property type="nucleotide sequence ID" value="NZ_JAGGLL010000015.1"/>
</dbReference>
<evidence type="ECO:0000256" key="7">
    <source>
        <dbReference type="ARBA" id="ARBA00023136"/>
    </source>
</evidence>
<dbReference type="PROSITE" id="PS51257">
    <property type="entry name" value="PROKAR_LIPOPROTEIN"/>
    <property type="match status" value="1"/>
</dbReference>
<keyword evidence="7 8" id="KW-0472">Membrane</keyword>
<reference evidence="10 11" key="1">
    <citation type="submission" date="2021-03" db="EMBL/GenBank/DDBJ databases">
        <title>Genomic Encyclopedia of Type Strains, Phase IV (KMG-IV): sequencing the most valuable type-strain genomes for metagenomic binning, comparative biology and taxonomic classification.</title>
        <authorList>
            <person name="Goeker M."/>
        </authorList>
    </citation>
    <scope>NUCLEOTIDE SEQUENCE [LARGE SCALE GENOMIC DNA]</scope>
    <source>
        <strain evidence="10 11">DSM 28650</strain>
    </source>
</reference>
<dbReference type="InterPro" id="IPR004638">
    <property type="entry name" value="EmrB-like"/>
</dbReference>
<dbReference type="Pfam" id="PF07690">
    <property type="entry name" value="MFS_1"/>
    <property type="match status" value="1"/>
</dbReference>
<dbReference type="CDD" id="cd17321">
    <property type="entry name" value="MFS_MMR_MDR_like"/>
    <property type="match status" value="1"/>
</dbReference>
<evidence type="ECO:0000256" key="3">
    <source>
        <dbReference type="ARBA" id="ARBA00022448"/>
    </source>
</evidence>
<comment type="caution">
    <text evidence="10">The sequence shown here is derived from an EMBL/GenBank/DDBJ whole genome shotgun (WGS) entry which is preliminary data.</text>
</comment>
<dbReference type="NCBIfam" id="TIGR00711">
    <property type="entry name" value="efflux_EmrB"/>
    <property type="match status" value="1"/>
</dbReference>
<evidence type="ECO:0000256" key="5">
    <source>
        <dbReference type="ARBA" id="ARBA00022692"/>
    </source>
</evidence>
<feature type="transmembrane region" description="Helical" evidence="8">
    <location>
        <begin position="440"/>
        <end position="465"/>
    </location>
</feature>
<evidence type="ECO:0000313" key="11">
    <source>
        <dbReference type="Proteomes" id="UP001519308"/>
    </source>
</evidence>
<feature type="transmembrane region" description="Helical" evidence="8">
    <location>
        <begin position="227"/>
        <end position="249"/>
    </location>
</feature>
<organism evidence="10 11">
    <name type="scientific">Clostridium punense</name>
    <dbReference type="NCBI Taxonomy" id="1054297"/>
    <lineage>
        <taxon>Bacteria</taxon>
        <taxon>Bacillati</taxon>
        <taxon>Bacillota</taxon>
        <taxon>Clostridia</taxon>
        <taxon>Eubacteriales</taxon>
        <taxon>Clostridiaceae</taxon>
        <taxon>Clostridium</taxon>
    </lineage>
</organism>
<comment type="subcellular location">
    <subcellularLocation>
        <location evidence="1">Cell membrane</location>
        <topology evidence="1">Multi-pass membrane protein</topology>
    </subcellularLocation>
</comment>
<feature type="transmembrane region" description="Helical" evidence="8">
    <location>
        <begin position="81"/>
        <end position="100"/>
    </location>
</feature>
<feature type="domain" description="Major facilitator superfamily (MFS) profile" evidence="9">
    <location>
        <begin position="15"/>
        <end position="471"/>
    </location>
</feature>
<gene>
    <name evidence="10" type="ORF">J2Z44_002139</name>
</gene>
<feature type="transmembrane region" description="Helical" evidence="8">
    <location>
        <begin position="139"/>
        <end position="161"/>
    </location>
</feature>
<evidence type="ECO:0000256" key="1">
    <source>
        <dbReference type="ARBA" id="ARBA00004651"/>
    </source>
</evidence>
<dbReference type="PROSITE" id="PS50850">
    <property type="entry name" value="MFS"/>
    <property type="match status" value="1"/>
</dbReference>
<dbReference type="PANTHER" id="PTHR42718">
    <property type="entry name" value="MAJOR FACILITATOR SUPERFAMILY MULTIDRUG TRANSPORTER MFSC"/>
    <property type="match status" value="1"/>
</dbReference>
<protein>
    <submittedName>
        <fullName evidence="10">EmrB/QacA subfamily drug resistance transporter</fullName>
    </submittedName>
</protein>
<name>A0ABS4K3F1_9CLOT</name>
<feature type="transmembrane region" description="Helical" evidence="8">
    <location>
        <begin position="106"/>
        <end position="127"/>
    </location>
</feature>
<dbReference type="Proteomes" id="UP001519308">
    <property type="component" value="Unassembled WGS sequence"/>
</dbReference>
<feature type="transmembrane region" description="Helical" evidence="8">
    <location>
        <begin position="12"/>
        <end position="37"/>
    </location>
</feature>
<feature type="transmembrane region" description="Helical" evidence="8">
    <location>
        <begin position="358"/>
        <end position="375"/>
    </location>
</feature>
<dbReference type="SUPFAM" id="SSF103473">
    <property type="entry name" value="MFS general substrate transporter"/>
    <property type="match status" value="1"/>
</dbReference>
<sequence>MTNKNEVLYKNRWIILFNVVLMTFMSCLDSSIVNVALPVMANKLGVTMASIEWVVTSYLIVISSTILIFGRLGDIKGKTTVFKFGIILFTIGSLLCGITNSLGVLIIARIVQAIGAAATMATSQGIITHVFPANERGRALGVSGTFVALGTMVGPPLGGFIISLVSWKYIFLINLPIGIFTFFWAMKNFPKDGLSKKEDFDFKGAILFSIFIVALISSLTFGQHLGYTSLIILSGFSISILAFILFIVVERKLQVPLLDLNIFHNPLFSLSIFCAFTSFISIGSSNIMQPFYLQNVLKLPPEITGLFMMVYPLILSVVAPVSGYLSDKIGSEVLTFLGLIFTSTGLFLMATLNQYSSPWVMVCFVAIMSIGNGLFQSPNNSLVMSTVPKHKLGIAGSVNALIRNLGMVIGVSLSTSILYNRMSYKIGYPVFSYVAGREDVFVFGMSYVYITAASICVIGAFLTAVRLYGSKRKKLADKSLEEDIAS</sequence>
<keyword evidence="4" id="KW-1003">Cell membrane</keyword>